<evidence type="ECO:0000259" key="4">
    <source>
        <dbReference type="Pfam" id="PF24096"/>
    </source>
</evidence>
<dbReference type="Proteomes" id="UP000316291">
    <property type="component" value="Unassembled WGS sequence"/>
</dbReference>
<organism evidence="5 6">
    <name type="scientific">Bradyrhizobium huanghuaihaiense</name>
    <dbReference type="NCBI Taxonomy" id="990078"/>
    <lineage>
        <taxon>Bacteria</taxon>
        <taxon>Pseudomonadati</taxon>
        <taxon>Pseudomonadota</taxon>
        <taxon>Alphaproteobacteria</taxon>
        <taxon>Hyphomicrobiales</taxon>
        <taxon>Nitrobacteraceae</taxon>
        <taxon>Bradyrhizobium</taxon>
    </lineage>
</organism>
<dbReference type="OrthoDB" id="8773014at2"/>
<feature type="domain" description="CHAT" evidence="2">
    <location>
        <begin position="919"/>
        <end position="1097"/>
    </location>
</feature>
<dbReference type="Pfam" id="PF24063">
    <property type="entry name" value="DUF7363"/>
    <property type="match status" value="1"/>
</dbReference>
<evidence type="ECO:0000313" key="5">
    <source>
        <dbReference type="EMBL" id="TWI72145.1"/>
    </source>
</evidence>
<feature type="compositionally biased region" description="Low complexity" evidence="1">
    <location>
        <begin position="543"/>
        <end position="556"/>
    </location>
</feature>
<feature type="region of interest" description="Disordered" evidence="1">
    <location>
        <begin position="519"/>
        <end position="609"/>
    </location>
</feature>
<feature type="compositionally biased region" description="Low complexity" evidence="1">
    <location>
        <begin position="568"/>
        <end position="583"/>
    </location>
</feature>
<protein>
    <submittedName>
        <fullName evidence="5">CHAT domain-containing protein</fullName>
    </submittedName>
</protein>
<dbReference type="InterPro" id="IPR024983">
    <property type="entry name" value="CHAT_dom"/>
</dbReference>
<dbReference type="InterPro" id="IPR029058">
    <property type="entry name" value="AB_hydrolase_fold"/>
</dbReference>
<dbReference type="InterPro" id="IPR055803">
    <property type="entry name" value="DUF7379"/>
</dbReference>
<feature type="domain" description="DUF7363" evidence="3">
    <location>
        <begin position="617"/>
        <end position="724"/>
    </location>
</feature>
<accession>A0A562RSU4</accession>
<name>A0A562RSU4_9BRAD</name>
<feature type="domain" description="DUF7379" evidence="4">
    <location>
        <begin position="220"/>
        <end position="412"/>
    </location>
</feature>
<keyword evidence="6" id="KW-1185">Reference proteome</keyword>
<dbReference type="Pfam" id="PF12770">
    <property type="entry name" value="CHAT"/>
    <property type="match status" value="1"/>
</dbReference>
<evidence type="ECO:0000313" key="6">
    <source>
        <dbReference type="Proteomes" id="UP000316291"/>
    </source>
</evidence>
<reference evidence="5 6" key="1">
    <citation type="journal article" date="2015" name="Stand. Genomic Sci.">
        <title>Genomic Encyclopedia of Bacterial and Archaeal Type Strains, Phase III: the genomes of soil and plant-associated and newly described type strains.</title>
        <authorList>
            <person name="Whitman W.B."/>
            <person name="Woyke T."/>
            <person name="Klenk H.P."/>
            <person name="Zhou Y."/>
            <person name="Lilburn T.G."/>
            <person name="Beck B.J."/>
            <person name="De Vos P."/>
            <person name="Vandamme P."/>
            <person name="Eisen J.A."/>
            <person name="Garrity G."/>
            <person name="Hugenholtz P."/>
            <person name="Kyrpides N.C."/>
        </authorList>
    </citation>
    <scope>NUCLEOTIDE SEQUENCE [LARGE SCALE GENOMIC DNA]</scope>
    <source>
        <strain evidence="5 6">CGMCC 1.10948</strain>
    </source>
</reference>
<evidence type="ECO:0000256" key="1">
    <source>
        <dbReference type="SAM" id="MobiDB-lite"/>
    </source>
</evidence>
<dbReference type="Pfam" id="PF24096">
    <property type="entry name" value="DUF7379"/>
    <property type="match status" value="1"/>
</dbReference>
<gene>
    <name evidence="5" type="ORF">IQ16_02820</name>
</gene>
<proteinExistence type="predicted"/>
<sequence length="1118" mass="119425">MAELEVANGIVVRGPDDVEIRIVQDGPVRRGFRRGTASQIDGADQLKGALSASDFTIAAEVEMVPTRPGTRALRRDASTPTQIEVEVGPSERALVLIEGAGGVYAWTYPQAAGQPSRQRGGGQVLVFPLTAATRGSARGVAPASGKRGPVLDWVSDKLIDPVRAYVLKFAARTAIDVATDYIEGDREEGIVVMAGLDPAAWTPARSARPPLPQDRPLKFLLMVHGTFSSTASGFAQLAGSDSGKTFLSKASAHYDAVLGFDHKTLTVTPRENAAALVAALQALDIPKNSSIDAVIHSRGGLVYRVAENLLAEKRPDIRLGKAVFVGCTNAGTHLAEPENWAAMIDLYTNGIMAGVRAVSFLAGGAALSPVVSQGIKTVGRFVQAFSEVAIDEGRVPGLAAMRPTSDLVRELNGAAGPLDKLAAYHAITSNFVAQIAPDKGVTKEFAEFIADRVTNRLFQLDNDLVVDTASMTSFGTRGPRLAKDATFAFGDTDDVFHTTYFATDVVPSKLGEWLGLGAARPESVPPQIDLQQPPPRRSRRGVASIAESPPESSSAAREWESPGSGSMSDTLTLRRTRSRSAPSARPPGPQQAPAAGDTPPPASTSPGSRTAACYFAAEIESHPPPKKPVPLFVTVSRQKIEAAESPASAALNAPVNVDTARAIVVEIIARKNCRVIGDTSAEIDLPRDQRAESLRFVVEGTSEGAADILVEARQGPRILASFTLAPVFVDADSKTLRKSQAGLAMAAHPDEPAVLRIYEIMEGGKVTLRFDLACVDPNIAVSESRTLPGGFSRDVYVAEIFKGIESAWLATNRLYDQFLSRLQANGIVMANELLPDKVREALWTHRDAIRAIQVISEEPFIPWELLYINDRKSGPDGKGFLAEWGLVRWLHSTPWPGPQLAMRNDRVNYVIPAYVDPGLRLEGADAERQMLAKLFGSPREVTAESIAVTGFLQKDAKECDVLHFACHGEAAQRAVMTADLLMTGAKVDGNFAQDSLSADQVKAYARFAESGPNPMVFINACQTGRAGRGIGGGVAGFVDAFLRPYSEQGAGALVGALWSVDDKLAYSFAEAFYRSLKGGDTLVDAVRAAREAAKNRKELTWLAYSVYGNPFARASDAS</sequence>
<comment type="caution">
    <text evidence="5">The sequence shown here is derived from an EMBL/GenBank/DDBJ whole genome shotgun (WGS) entry which is preliminary data.</text>
</comment>
<dbReference type="Gene3D" id="3.40.50.1820">
    <property type="entry name" value="alpha/beta hydrolase"/>
    <property type="match status" value="1"/>
</dbReference>
<dbReference type="RefSeq" id="WP_080648121.1">
    <property type="nucleotide sequence ID" value="NZ_VLLA01000005.1"/>
</dbReference>
<dbReference type="AlphaFoldDB" id="A0A562RSU4"/>
<dbReference type="EMBL" id="VLLA01000005">
    <property type="protein sequence ID" value="TWI72145.1"/>
    <property type="molecule type" value="Genomic_DNA"/>
</dbReference>
<dbReference type="InterPro" id="IPR055787">
    <property type="entry name" value="DUF7363"/>
</dbReference>
<evidence type="ECO:0000259" key="2">
    <source>
        <dbReference type="Pfam" id="PF12770"/>
    </source>
</evidence>
<evidence type="ECO:0000259" key="3">
    <source>
        <dbReference type="Pfam" id="PF24063"/>
    </source>
</evidence>